<evidence type="ECO:0000313" key="2">
    <source>
        <dbReference type="EMBL" id="KRL92514.1"/>
    </source>
</evidence>
<dbReference type="PATRIC" id="fig|1423742.4.peg.247"/>
<dbReference type="STRING" id="417373.GCA_001570685_00860"/>
<feature type="region of interest" description="Disordered" evidence="1">
    <location>
        <begin position="23"/>
        <end position="46"/>
    </location>
</feature>
<evidence type="ECO:0000313" key="3">
    <source>
        <dbReference type="Proteomes" id="UP000051084"/>
    </source>
</evidence>
<keyword evidence="3" id="KW-1185">Reference proteome</keyword>
<dbReference type="EMBL" id="AZGC01000054">
    <property type="protein sequence ID" value="KRL92514.1"/>
    <property type="molecule type" value="Genomic_DNA"/>
</dbReference>
<dbReference type="Proteomes" id="UP000051084">
    <property type="component" value="Unassembled WGS sequence"/>
</dbReference>
<sequence length="92" mass="9643">MMGNISVSYGELRSELSGIEAAGTSLGGTRDGIKQTPGDVEGLPTPPQIAQAYAELSELIAEYGQLMVHDAKRIQVVGNNKVTIDALASQGR</sequence>
<dbReference type="AlphaFoldDB" id="A0A0R1UNS5"/>
<proteinExistence type="predicted"/>
<comment type="caution">
    <text evidence="2">The sequence shown here is derived from an EMBL/GenBank/DDBJ whole genome shotgun (WGS) entry which is preliminary data.</text>
</comment>
<evidence type="ECO:0000256" key="1">
    <source>
        <dbReference type="SAM" id="MobiDB-lite"/>
    </source>
</evidence>
<reference evidence="2 3" key="1">
    <citation type="journal article" date="2015" name="Genome Announc.">
        <title>Expanding the biotechnology potential of lactobacilli through comparative genomics of 213 strains and associated genera.</title>
        <authorList>
            <person name="Sun Z."/>
            <person name="Harris H.M."/>
            <person name="McCann A."/>
            <person name="Guo C."/>
            <person name="Argimon S."/>
            <person name="Zhang W."/>
            <person name="Yang X."/>
            <person name="Jeffery I.B."/>
            <person name="Cooney J.C."/>
            <person name="Kagawa T.F."/>
            <person name="Liu W."/>
            <person name="Song Y."/>
            <person name="Salvetti E."/>
            <person name="Wrobel A."/>
            <person name="Rasinkangas P."/>
            <person name="Parkhill J."/>
            <person name="Rea M.C."/>
            <person name="O'Sullivan O."/>
            <person name="Ritari J."/>
            <person name="Douillard F.P."/>
            <person name="Paul Ross R."/>
            <person name="Yang R."/>
            <person name="Briner A.E."/>
            <person name="Felis G.E."/>
            <person name="de Vos W.M."/>
            <person name="Barrangou R."/>
            <person name="Klaenhammer T.R."/>
            <person name="Caufield P.W."/>
            <person name="Cui Y."/>
            <person name="Zhang H."/>
            <person name="O'Toole P.W."/>
        </authorList>
    </citation>
    <scope>NUCLEOTIDE SEQUENCE [LARGE SCALE GENOMIC DNA]</scope>
    <source>
        <strain evidence="2 3">DSM 18793</strain>
    </source>
</reference>
<name>A0A0R1UNS5_9LACO</name>
<organism evidence="2 3">
    <name type="scientific">Limosilactobacillus equigenerosi DSM 18793 = JCM 14505</name>
    <dbReference type="NCBI Taxonomy" id="1423742"/>
    <lineage>
        <taxon>Bacteria</taxon>
        <taxon>Bacillati</taxon>
        <taxon>Bacillota</taxon>
        <taxon>Bacilli</taxon>
        <taxon>Lactobacillales</taxon>
        <taxon>Lactobacillaceae</taxon>
        <taxon>Limosilactobacillus</taxon>
    </lineage>
</organism>
<protein>
    <submittedName>
        <fullName evidence="2">Uncharacterized protein</fullName>
    </submittedName>
</protein>
<dbReference type="RefSeq" id="WP_153010978.1">
    <property type="nucleotide sequence ID" value="NZ_AZGC01000054.1"/>
</dbReference>
<gene>
    <name evidence="2" type="ORF">FC21_GL000234</name>
</gene>
<accession>A0A0R1UNS5</accession>